<evidence type="ECO:0000313" key="2">
    <source>
        <dbReference type="EMBL" id="CAI5438819.1"/>
    </source>
</evidence>
<keyword evidence="1" id="KW-0732">Signal</keyword>
<accession>A0A9P1MWT9</accession>
<evidence type="ECO:0000313" key="3">
    <source>
        <dbReference type="Proteomes" id="UP001152747"/>
    </source>
</evidence>
<feature type="chain" id="PRO_5040466662" evidence="1">
    <location>
        <begin position="19"/>
        <end position="203"/>
    </location>
</feature>
<evidence type="ECO:0000256" key="1">
    <source>
        <dbReference type="SAM" id="SignalP"/>
    </source>
</evidence>
<organism evidence="2 3">
    <name type="scientific">Caenorhabditis angaria</name>
    <dbReference type="NCBI Taxonomy" id="860376"/>
    <lineage>
        <taxon>Eukaryota</taxon>
        <taxon>Metazoa</taxon>
        <taxon>Ecdysozoa</taxon>
        <taxon>Nematoda</taxon>
        <taxon>Chromadorea</taxon>
        <taxon>Rhabditida</taxon>
        <taxon>Rhabditina</taxon>
        <taxon>Rhabditomorpha</taxon>
        <taxon>Rhabditoidea</taxon>
        <taxon>Rhabditidae</taxon>
        <taxon>Peloderinae</taxon>
        <taxon>Caenorhabditis</taxon>
    </lineage>
</organism>
<sequence length="203" mass="22727">MKVVVFSLFFMVFECVLAINEFEIRQLLGASEQRAIEIERMTKEAAIRHNQLNNPALSSVSSISSPILPPPSKFSPPIPPPILPPTIEDDRTFLAKMGEQEQLLNNMNILAAREAMARNNFMNLESSFMNVVKPLVSPFFGGGQQPIPGHFVPLQQIPKFNDDTLKKVSVDSRPQLPQREILENIEKSVEIVNNNDTSVLGNF</sequence>
<name>A0A9P1MWT9_9PELO</name>
<keyword evidence="3" id="KW-1185">Reference proteome</keyword>
<dbReference type="Proteomes" id="UP001152747">
    <property type="component" value="Unassembled WGS sequence"/>
</dbReference>
<dbReference type="OrthoDB" id="5826525at2759"/>
<comment type="caution">
    <text evidence="2">The sequence shown here is derived from an EMBL/GenBank/DDBJ whole genome shotgun (WGS) entry which is preliminary data.</text>
</comment>
<protein>
    <submittedName>
        <fullName evidence="2">Uncharacterized protein</fullName>
    </submittedName>
</protein>
<proteinExistence type="predicted"/>
<feature type="signal peptide" evidence="1">
    <location>
        <begin position="1"/>
        <end position="18"/>
    </location>
</feature>
<gene>
    <name evidence="2" type="ORF">CAMP_LOCUS1456</name>
</gene>
<dbReference type="EMBL" id="CANHGI010000001">
    <property type="protein sequence ID" value="CAI5438819.1"/>
    <property type="molecule type" value="Genomic_DNA"/>
</dbReference>
<reference evidence="2" key="1">
    <citation type="submission" date="2022-11" db="EMBL/GenBank/DDBJ databases">
        <authorList>
            <person name="Kikuchi T."/>
        </authorList>
    </citation>
    <scope>NUCLEOTIDE SEQUENCE</scope>
    <source>
        <strain evidence="2">PS1010</strain>
    </source>
</reference>
<dbReference type="AlphaFoldDB" id="A0A9P1MWT9"/>